<dbReference type="EMBL" id="DTCA01000044">
    <property type="protein sequence ID" value="HGM07010.1"/>
    <property type="molecule type" value="Genomic_DNA"/>
</dbReference>
<evidence type="ECO:0000313" key="1">
    <source>
        <dbReference type="EMBL" id="HGM07010.1"/>
    </source>
</evidence>
<protein>
    <submittedName>
        <fullName evidence="1">Uncharacterized protein</fullName>
    </submittedName>
</protein>
<reference evidence="1" key="1">
    <citation type="journal article" date="2020" name="mSystems">
        <title>Genome- and Community-Level Interaction Insights into Carbon Utilization and Element Cycling Functions of Hydrothermarchaeota in Hydrothermal Sediment.</title>
        <authorList>
            <person name="Zhou Z."/>
            <person name="Liu Y."/>
            <person name="Xu W."/>
            <person name="Pan J."/>
            <person name="Luo Z.H."/>
            <person name="Li M."/>
        </authorList>
    </citation>
    <scope>NUCLEOTIDE SEQUENCE [LARGE SCALE GENOMIC DNA]</scope>
    <source>
        <strain evidence="1">SpSt-658</strain>
    </source>
</reference>
<accession>A0A7C4H6B0</accession>
<organism evidence="1">
    <name type="scientific">Ignisphaera aggregans</name>
    <dbReference type="NCBI Taxonomy" id="334771"/>
    <lineage>
        <taxon>Archaea</taxon>
        <taxon>Thermoproteota</taxon>
        <taxon>Thermoprotei</taxon>
        <taxon>Desulfurococcales</taxon>
        <taxon>Desulfurococcaceae</taxon>
        <taxon>Ignisphaera</taxon>
    </lineage>
</organism>
<gene>
    <name evidence="1" type="ORF">ENU31_01175</name>
</gene>
<sequence>MNMGIVSQICIDYKSRCVHVKTYNHEGRNIHDEKYCGIELINIEGITRIPMKDIAAQMICINVETSDIKIVQVDSILRVGSDDNIVKSLNI</sequence>
<comment type="caution">
    <text evidence="1">The sequence shown here is derived from an EMBL/GenBank/DDBJ whole genome shotgun (WGS) entry which is preliminary data.</text>
</comment>
<dbReference type="AlphaFoldDB" id="A0A7C4H6B0"/>
<name>A0A7C4H6B0_9CREN</name>
<proteinExistence type="predicted"/>